<dbReference type="InterPro" id="IPR050879">
    <property type="entry name" value="Acyltransferase_3"/>
</dbReference>
<proteinExistence type="predicted"/>
<feature type="transmembrane region" description="Helical" evidence="1">
    <location>
        <begin position="474"/>
        <end position="495"/>
    </location>
</feature>
<feature type="transmembrane region" description="Helical" evidence="1">
    <location>
        <begin position="261"/>
        <end position="283"/>
    </location>
</feature>
<name>A0A6H0XPN5_9PEZI</name>
<evidence type="ECO:0000313" key="3">
    <source>
        <dbReference type="EMBL" id="QIW96594.1"/>
    </source>
</evidence>
<dbReference type="GO" id="GO:0016747">
    <property type="term" value="F:acyltransferase activity, transferring groups other than amino-acyl groups"/>
    <property type="evidence" value="ECO:0007669"/>
    <property type="project" value="InterPro"/>
</dbReference>
<feature type="transmembrane region" description="Helical" evidence="1">
    <location>
        <begin position="423"/>
        <end position="441"/>
    </location>
</feature>
<protein>
    <recommendedName>
        <fullName evidence="2">Acyltransferase 3 domain-containing protein</fullName>
    </recommendedName>
</protein>
<feature type="domain" description="Acyltransferase 3" evidence="2">
    <location>
        <begin position="98"/>
        <end position="485"/>
    </location>
</feature>
<dbReference type="PANTHER" id="PTHR23028">
    <property type="entry name" value="ACETYLTRANSFERASE"/>
    <property type="match status" value="1"/>
</dbReference>
<reference evidence="3 4" key="1">
    <citation type="journal article" date="2016" name="Sci. Rep.">
        <title>Peltaster fructicola genome reveals evolution from an invasive phytopathogen to an ectophytic parasite.</title>
        <authorList>
            <person name="Xu C."/>
            <person name="Chen H."/>
            <person name="Gleason M.L."/>
            <person name="Xu J.R."/>
            <person name="Liu H."/>
            <person name="Zhang R."/>
            <person name="Sun G."/>
        </authorList>
    </citation>
    <scope>NUCLEOTIDE SEQUENCE [LARGE SCALE GENOMIC DNA]</scope>
    <source>
        <strain evidence="3 4">LNHT1506</strain>
    </source>
</reference>
<dbReference type="AlphaFoldDB" id="A0A6H0XPN5"/>
<evidence type="ECO:0000313" key="4">
    <source>
        <dbReference type="Proteomes" id="UP000503462"/>
    </source>
</evidence>
<feature type="transmembrane region" description="Helical" evidence="1">
    <location>
        <begin position="195"/>
        <end position="213"/>
    </location>
</feature>
<dbReference type="Proteomes" id="UP000503462">
    <property type="component" value="Chromosome 2"/>
</dbReference>
<feature type="transmembrane region" description="Helical" evidence="1">
    <location>
        <begin position="340"/>
        <end position="361"/>
    </location>
</feature>
<gene>
    <name evidence="3" type="ORF">AMS68_002112</name>
</gene>
<keyword evidence="1" id="KW-0812">Transmembrane</keyword>
<keyword evidence="1" id="KW-0472">Membrane</keyword>
<evidence type="ECO:0000259" key="2">
    <source>
        <dbReference type="Pfam" id="PF01757"/>
    </source>
</evidence>
<keyword evidence="4" id="KW-1185">Reference proteome</keyword>
<dbReference type="Pfam" id="PF01757">
    <property type="entry name" value="Acyl_transf_3"/>
    <property type="match status" value="1"/>
</dbReference>
<keyword evidence="1" id="KW-1133">Transmembrane helix</keyword>
<organism evidence="3 4">
    <name type="scientific">Peltaster fructicola</name>
    <dbReference type="NCBI Taxonomy" id="286661"/>
    <lineage>
        <taxon>Eukaryota</taxon>
        <taxon>Fungi</taxon>
        <taxon>Dikarya</taxon>
        <taxon>Ascomycota</taxon>
        <taxon>Pezizomycotina</taxon>
        <taxon>Dothideomycetes</taxon>
        <taxon>Dothideomycetes incertae sedis</taxon>
        <taxon>Peltaster</taxon>
    </lineage>
</organism>
<dbReference type="EMBL" id="CP051140">
    <property type="protein sequence ID" value="QIW96594.1"/>
    <property type="molecule type" value="Genomic_DNA"/>
</dbReference>
<evidence type="ECO:0000256" key="1">
    <source>
        <dbReference type="SAM" id="Phobius"/>
    </source>
</evidence>
<feature type="transmembrane region" description="Helical" evidence="1">
    <location>
        <begin position="295"/>
        <end position="320"/>
    </location>
</feature>
<dbReference type="InterPro" id="IPR002656">
    <property type="entry name" value="Acyl_transf_3_dom"/>
</dbReference>
<accession>A0A6H0XPN5</accession>
<dbReference type="OrthoDB" id="5819582at2759"/>
<dbReference type="PANTHER" id="PTHR23028:SF134">
    <property type="entry name" value="PUTATIVE (AFU_ORTHOLOGUE AFUA_4G08520)-RELATED"/>
    <property type="match status" value="1"/>
</dbReference>
<sequence length="537" mass="61864">MSQHHGNEPGNSEIEALLMDDLTVKESTLEAAYKQDPPSAIQRAQRVFIKLFQVATRSLRSSPPRSTTSAQSAAKSSSLICTIFNYPPADFQCRPTGWLDGLRGLAALEVYIFHYMDHWLDRSLAYGEGRFRDPAIYRLPFIRTLYASGDTAVCVFFAISGYVLTHRMLGLIRQRRTEELHASLSSAVFRRGIRLYMPVMIQGFTLMLVGHLFNFPKPGGWQNEPSLLLETKRWVVRLIWQWLPLRYPDRWNELLNMYDGGISWTIPLEYHGSLIVYLALLLFSRTRSIRVRQVIIAGLIVLSFLKDDWIGGQFLLGMAFADYQLEKKTHSQNSEKVRKIFFFVVFLFGFYLAGLPGGHYVDEQQKFRLWSRPGYDWITQPLAAIGMYADRQADRYIECLAGICIVVGLGETDRLKRMLETRFIQYLGKISFGLYLCHIWMHEFILPLDNFWLGFMHIDYTVSPHLRSPSLNYFLAYIMMMTFATTCNFIVAGLFERYIDAPSVQTGKNFEKWCLSFGKDDNDVEEARPAQANGHPT</sequence>
<feature type="transmembrane region" description="Helical" evidence="1">
    <location>
        <begin position="145"/>
        <end position="165"/>
    </location>
</feature>